<evidence type="ECO:0000259" key="1">
    <source>
        <dbReference type="PROSITE" id="PS50925"/>
    </source>
</evidence>
<dbReference type="EMBL" id="PNBX01000014">
    <property type="protein sequence ID" value="TMO69641.1"/>
    <property type="molecule type" value="Genomic_DNA"/>
</dbReference>
<dbReference type="Gene3D" id="3.30.70.100">
    <property type="match status" value="1"/>
</dbReference>
<reference evidence="2 5" key="1">
    <citation type="submission" date="2018-01" db="EMBL/GenBank/DDBJ databases">
        <authorList>
            <person name="Paulsen S."/>
            <person name="Gram L.K."/>
        </authorList>
    </citation>
    <scope>NUCLEOTIDE SEQUENCE [LARGE SCALE GENOMIC DNA]</scope>
    <source>
        <strain evidence="2 5">S3790</strain>
        <strain evidence="3">S3895</strain>
    </source>
</reference>
<dbReference type="PROSITE" id="PS50925">
    <property type="entry name" value="BLUF"/>
    <property type="match status" value="1"/>
</dbReference>
<dbReference type="EMBL" id="PNBW01000034">
    <property type="protein sequence ID" value="TMO75770.1"/>
    <property type="molecule type" value="Genomic_DNA"/>
</dbReference>
<comment type="caution">
    <text evidence="2">The sequence shown here is derived from an EMBL/GenBank/DDBJ whole genome shotgun (WGS) entry which is preliminary data.</text>
</comment>
<dbReference type="InterPro" id="IPR036046">
    <property type="entry name" value="Acylphosphatase-like_dom_sf"/>
</dbReference>
<dbReference type="InterPro" id="IPR007024">
    <property type="entry name" value="BLUF_domain"/>
</dbReference>
<dbReference type="SMART" id="SM01034">
    <property type="entry name" value="BLUF"/>
    <property type="match status" value="1"/>
</dbReference>
<dbReference type="GO" id="GO:0071949">
    <property type="term" value="F:FAD binding"/>
    <property type="evidence" value="ECO:0007669"/>
    <property type="project" value="InterPro"/>
</dbReference>
<dbReference type="RefSeq" id="WP_138590249.1">
    <property type="nucleotide sequence ID" value="NZ_PNBW01000034.1"/>
</dbReference>
<evidence type="ECO:0000313" key="3">
    <source>
        <dbReference type="EMBL" id="TMO75770.1"/>
    </source>
</evidence>
<proteinExistence type="predicted"/>
<keyword evidence="4" id="KW-1185">Reference proteome</keyword>
<evidence type="ECO:0000313" key="5">
    <source>
        <dbReference type="Proteomes" id="UP000307217"/>
    </source>
</evidence>
<evidence type="ECO:0000313" key="2">
    <source>
        <dbReference type="EMBL" id="TMO69641.1"/>
    </source>
</evidence>
<sequence>MPPHQLIYLSQTSRALTSVYFLDILEVVKRNNASLGFSGSLFYNGGWFLQMLEGDVTVINSVYRRIEQNERHQQSQVIYLGTASCRVYSGRTMNMINLEKEHDSKYDILDDIIKAATRGGLVEGLSPAVKRLKVFSSGYLLHSAC</sequence>
<feature type="domain" description="BLUF" evidence="1">
    <location>
        <begin position="3"/>
        <end position="94"/>
    </location>
</feature>
<dbReference type="Proteomes" id="UP000307217">
    <property type="component" value="Unassembled WGS sequence"/>
</dbReference>
<dbReference type="GO" id="GO:0009882">
    <property type="term" value="F:blue light photoreceptor activity"/>
    <property type="evidence" value="ECO:0007669"/>
    <property type="project" value="InterPro"/>
</dbReference>
<organism evidence="2 5">
    <name type="scientific">Pseudoalteromonas aurantia</name>
    <dbReference type="NCBI Taxonomy" id="43654"/>
    <lineage>
        <taxon>Bacteria</taxon>
        <taxon>Pseudomonadati</taxon>
        <taxon>Pseudomonadota</taxon>
        <taxon>Gammaproteobacteria</taxon>
        <taxon>Alteromonadales</taxon>
        <taxon>Pseudoalteromonadaceae</taxon>
        <taxon>Pseudoalteromonas</taxon>
    </lineage>
</organism>
<dbReference type="SUPFAM" id="SSF54975">
    <property type="entry name" value="Acylphosphatase/BLUF domain-like"/>
    <property type="match status" value="1"/>
</dbReference>
<dbReference type="Pfam" id="PF04940">
    <property type="entry name" value="BLUF"/>
    <property type="match status" value="1"/>
</dbReference>
<evidence type="ECO:0000313" key="4">
    <source>
        <dbReference type="Proteomes" id="UP000307164"/>
    </source>
</evidence>
<accession>A0A5S3VC25</accession>
<name>A0A5S3VC25_9GAMM</name>
<dbReference type="Proteomes" id="UP000307164">
    <property type="component" value="Unassembled WGS sequence"/>
</dbReference>
<dbReference type="AlphaFoldDB" id="A0A5S3VC25"/>
<reference evidence="2" key="3">
    <citation type="submission" date="2019-09" db="EMBL/GenBank/DDBJ databases">
        <title>Co-occurence of chitin degradation, pigmentation and bioactivity in marine Pseudoalteromonas.</title>
        <authorList>
            <person name="Sonnenschein E.C."/>
            <person name="Bech P.K."/>
        </authorList>
    </citation>
    <scope>NUCLEOTIDE SEQUENCE</scope>
    <source>
        <strain evidence="2">S3790</strain>
        <strain evidence="3 4">S3895</strain>
    </source>
</reference>
<protein>
    <submittedName>
        <fullName evidence="2">Blue light sensor protein</fullName>
    </submittedName>
</protein>
<gene>
    <name evidence="2" type="ORF">CWC19_04105</name>
    <name evidence="3" type="ORF">CWC20_07345</name>
</gene>
<dbReference type="OrthoDB" id="557705at2"/>
<reference evidence="5" key="2">
    <citation type="submission" date="2019-06" db="EMBL/GenBank/DDBJ databases">
        <title>Co-occurence of chitin degradation, pigmentation and bioactivity in marine Pseudoalteromonas.</title>
        <authorList>
            <person name="Sonnenschein E.C."/>
            <person name="Bech P.K."/>
        </authorList>
    </citation>
    <scope>NUCLEOTIDE SEQUENCE [LARGE SCALE GENOMIC DNA]</scope>
    <source>
        <strain evidence="5">S3790</strain>
    </source>
</reference>